<evidence type="ECO:0000313" key="10">
    <source>
        <dbReference type="Proteomes" id="UP000184516"/>
    </source>
</evidence>
<comment type="catalytic activity">
    <reaction evidence="7">
        <text>a 2'-deoxyadenosine in DNA + S-adenosyl-L-methionine = an N(6)-methyl-2'-deoxyadenosine in DNA + S-adenosyl-L-homocysteine + H(+)</text>
        <dbReference type="Rhea" id="RHEA:15197"/>
        <dbReference type="Rhea" id="RHEA-COMP:12418"/>
        <dbReference type="Rhea" id="RHEA-COMP:12419"/>
        <dbReference type="ChEBI" id="CHEBI:15378"/>
        <dbReference type="ChEBI" id="CHEBI:57856"/>
        <dbReference type="ChEBI" id="CHEBI:59789"/>
        <dbReference type="ChEBI" id="CHEBI:90615"/>
        <dbReference type="ChEBI" id="CHEBI:90616"/>
        <dbReference type="EC" id="2.1.1.72"/>
    </reaction>
</comment>
<accession>A0A1M5Q0Z3</accession>
<keyword evidence="2 9" id="KW-0489">Methyltransferase</keyword>
<dbReference type="InterPro" id="IPR029063">
    <property type="entry name" value="SAM-dependent_MTases_sf"/>
</dbReference>
<keyword evidence="3" id="KW-0808">Transferase</keyword>
<sequence>MYILFILFFYIVCGGFFDIVIGNPPYVNVEKLDDLTKKYLFEKYENCKGRTDLYIAFIEQSLNLLKVNGLNNFIIPYAVTNQNYGSILRKNLVDKYFISEIVDTSEYMVFDTAIVKNVILNIQNCKNRQATKIKIVKSENDFKEGKFNLKVINQNVFLGLKNYRFETKDISKLLDLKSKIHENSIRLEQICLIAYGARLNHKTEKIGKENYIYQDFKPKYKPFTEGKNIERFIFTHNAWLDYQSDIHYNSMFPELFENEKIFFINVVKDRLRFTVIDIANKIANEITTTFGDYRGTKSFYREPVRKHFKNKKLSFSLNKGTEAETGKPTMRHDIDPKFYVDLNKADWYVFNENYGSSEEKFLVKFFESQIEELKEKYQDIYLLRNERFFKLYRYSDAKATEPDFVLFMTEKKSGEEIIYQLFIEPKGTHLLSTDSWKEDFLMGIEDEAVIELYQNQSYKLIGMPFYNKENRESVFEEKLKNI</sequence>
<dbReference type="EC" id="2.1.1.72" evidence="1"/>
<dbReference type="RefSeq" id="WP_084546329.1">
    <property type="nucleotide sequence ID" value="NZ_FQWB01000015.1"/>
</dbReference>
<dbReference type="STRING" id="468056.SAMN05443549_11526"/>
<protein>
    <recommendedName>
        <fullName evidence="1">site-specific DNA-methyltransferase (adenine-specific)</fullName>
        <ecNumber evidence="1">2.1.1.72</ecNumber>
    </recommendedName>
</protein>
<dbReference type="EMBL" id="FQWB01000015">
    <property type="protein sequence ID" value="SHH07566.1"/>
    <property type="molecule type" value="Genomic_DNA"/>
</dbReference>
<evidence type="ECO:0000256" key="7">
    <source>
        <dbReference type="ARBA" id="ARBA00047942"/>
    </source>
</evidence>
<evidence type="ECO:0000259" key="8">
    <source>
        <dbReference type="Pfam" id="PF07669"/>
    </source>
</evidence>
<evidence type="ECO:0000256" key="5">
    <source>
        <dbReference type="ARBA" id="ARBA00022747"/>
    </source>
</evidence>
<dbReference type="PANTHER" id="PTHR33841">
    <property type="entry name" value="DNA METHYLTRANSFERASE YEEA-RELATED"/>
    <property type="match status" value="1"/>
</dbReference>
<proteinExistence type="predicted"/>
<feature type="domain" description="Type II methyltransferase M.TaqI-like" evidence="8">
    <location>
        <begin position="16"/>
        <end position="110"/>
    </location>
</feature>
<dbReference type="GO" id="GO:0032259">
    <property type="term" value="P:methylation"/>
    <property type="evidence" value="ECO:0007669"/>
    <property type="project" value="UniProtKB-KW"/>
</dbReference>
<keyword evidence="5" id="KW-0680">Restriction system</keyword>
<evidence type="ECO:0000256" key="6">
    <source>
        <dbReference type="ARBA" id="ARBA00023125"/>
    </source>
</evidence>
<dbReference type="InterPro" id="IPR011639">
    <property type="entry name" value="MethylTrfase_TaqI-like_dom"/>
</dbReference>
<dbReference type="GO" id="GO:0009307">
    <property type="term" value="P:DNA restriction-modification system"/>
    <property type="evidence" value="ECO:0007669"/>
    <property type="project" value="UniProtKB-KW"/>
</dbReference>
<dbReference type="PANTHER" id="PTHR33841:SF6">
    <property type="entry name" value="TYPE II METHYLTRANSFERASE M.HINDII"/>
    <property type="match status" value="1"/>
</dbReference>
<reference evidence="10" key="1">
    <citation type="submission" date="2016-11" db="EMBL/GenBank/DDBJ databases">
        <authorList>
            <person name="Varghese N."/>
            <person name="Submissions S."/>
        </authorList>
    </citation>
    <scope>NUCLEOTIDE SEQUENCE [LARGE SCALE GENOMIC DNA]</scope>
    <source>
        <strain evidence="10">DSM 19978</strain>
    </source>
</reference>
<dbReference type="OrthoDB" id="9804145at2"/>
<evidence type="ECO:0000256" key="3">
    <source>
        <dbReference type="ARBA" id="ARBA00022679"/>
    </source>
</evidence>
<gene>
    <name evidence="9" type="ORF">SAMN05443549_11526</name>
</gene>
<dbReference type="GO" id="GO:0003677">
    <property type="term" value="F:DNA binding"/>
    <property type="evidence" value="ECO:0007669"/>
    <property type="project" value="UniProtKB-KW"/>
</dbReference>
<organism evidence="9 10">
    <name type="scientific">Flavobacterium fluvii</name>
    <dbReference type="NCBI Taxonomy" id="468056"/>
    <lineage>
        <taxon>Bacteria</taxon>
        <taxon>Pseudomonadati</taxon>
        <taxon>Bacteroidota</taxon>
        <taxon>Flavobacteriia</taxon>
        <taxon>Flavobacteriales</taxon>
        <taxon>Flavobacteriaceae</taxon>
        <taxon>Flavobacterium</taxon>
    </lineage>
</organism>
<name>A0A1M5Q0Z3_9FLAO</name>
<dbReference type="SUPFAM" id="SSF53335">
    <property type="entry name" value="S-adenosyl-L-methionine-dependent methyltransferases"/>
    <property type="match status" value="1"/>
</dbReference>
<keyword evidence="6" id="KW-0238">DNA-binding</keyword>
<keyword evidence="10" id="KW-1185">Reference proteome</keyword>
<dbReference type="InterPro" id="IPR002052">
    <property type="entry name" value="DNA_methylase_N6_adenine_CS"/>
</dbReference>
<keyword evidence="4" id="KW-0949">S-adenosyl-L-methionine</keyword>
<evidence type="ECO:0000256" key="1">
    <source>
        <dbReference type="ARBA" id="ARBA00011900"/>
    </source>
</evidence>
<dbReference type="GO" id="GO:0009007">
    <property type="term" value="F:site-specific DNA-methyltransferase (adenine-specific) activity"/>
    <property type="evidence" value="ECO:0007669"/>
    <property type="project" value="UniProtKB-EC"/>
</dbReference>
<evidence type="ECO:0000256" key="2">
    <source>
        <dbReference type="ARBA" id="ARBA00022603"/>
    </source>
</evidence>
<dbReference type="InterPro" id="IPR050953">
    <property type="entry name" value="N4_N6_ade-DNA_methylase"/>
</dbReference>
<dbReference type="PROSITE" id="PS00092">
    <property type="entry name" value="N6_MTASE"/>
    <property type="match status" value="1"/>
</dbReference>
<evidence type="ECO:0000256" key="4">
    <source>
        <dbReference type="ARBA" id="ARBA00022691"/>
    </source>
</evidence>
<evidence type="ECO:0000313" key="9">
    <source>
        <dbReference type="EMBL" id="SHH07566.1"/>
    </source>
</evidence>
<dbReference type="Pfam" id="PF07669">
    <property type="entry name" value="Eco57I"/>
    <property type="match status" value="1"/>
</dbReference>
<dbReference type="AlphaFoldDB" id="A0A1M5Q0Z3"/>
<dbReference type="Gene3D" id="3.40.50.150">
    <property type="entry name" value="Vaccinia Virus protein VP39"/>
    <property type="match status" value="1"/>
</dbReference>
<dbReference type="PRINTS" id="PR00507">
    <property type="entry name" value="N12N6MTFRASE"/>
</dbReference>
<dbReference type="Proteomes" id="UP000184516">
    <property type="component" value="Unassembled WGS sequence"/>
</dbReference>